<dbReference type="Pfam" id="PF00805">
    <property type="entry name" value="Pentapeptide"/>
    <property type="match status" value="2"/>
</dbReference>
<proteinExistence type="predicted"/>
<dbReference type="Pfam" id="PF13599">
    <property type="entry name" value="Pentapeptide_4"/>
    <property type="match status" value="1"/>
</dbReference>
<evidence type="ECO:0000259" key="2">
    <source>
        <dbReference type="Pfam" id="PF09937"/>
    </source>
</evidence>
<name>A4C4F5_9GAMM</name>
<dbReference type="PANTHER" id="PTHR14136:SF17">
    <property type="entry name" value="BTB_POZ DOMAIN-CONTAINING PROTEIN KCTD9"/>
    <property type="match status" value="1"/>
</dbReference>
<evidence type="ECO:0000256" key="1">
    <source>
        <dbReference type="SAM" id="Coils"/>
    </source>
</evidence>
<dbReference type="Proteomes" id="UP000006201">
    <property type="component" value="Unassembled WGS sequence"/>
</dbReference>
<protein>
    <recommendedName>
        <fullName evidence="2">DUF2169 domain-containing protein</fullName>
    </recommendedName>
</protein>
<sequence>MKIIKSLQASLLTKTFQYNHKHFFVFSSLWGFRLDSGDAVLEQDLWQTIGESIGKETLLDEAMPKDQAEFLAFGAAISVNKKPVPQLDVIIEFAGLRKHLVVYGDRYWKGVGPLSYPSEPTRFTSMALNYQNTFGAGSGHYNTSGFGCGEIEKNGLALHWLANIENASYPVTTKSIDYSPVSFLPLNQSWPMQQALVGTYDDEYLQNHMPGLAADIDWSYFNVAAQDQRFERYLIGDEGFSIRGMHLDKEVIQGVLPSIKPRGFIVRKQLSSIEKIALIDQYQTPNVEQFEELTFNLDTVLFFPNCNLGVVIHRATAQIHHPQAQDLEGLLLAHQGLGEEQKPLAFYFAEYCKRCDPAQSYKYLLDSRSLLPNHINCGFLALQQSIPNQNAMVDNMSSFAGGQKESAQQQVDQAIEQQIAELKLLGKNDDADKLLAATKQKMTSLPVSDEAKQLNELADKILPGAKDGKLTAQNIDLSTLNLEAMQQMQEAMKEMAQSKKQQTIDEIKTQITRLKKESAYVQGVNASIEKLAFMLEQLTLPLILPRPSNEALKQIRTSLKQADNFLNESMAVEVASLIPLNDEQQKQLILLQNKVSSAENDKKLDTAFEFIKDSYLKGAHFIEHARSPHAGREEQISETLKKELTQQLNFSTLDFAFCTLKNLDFSGCSLATAYFEFTQLSYLIFKNTDLRFVNFAHATVSHTVFEACIVNTVNFGAGKFKQCHFKGLDFNEVTFAKSTFIECTFSDCLFGERQDAWLETELTQCSFTRCQLPKLNFIELQLTYTQFNQCDLSECNFIKPNLTHSAFVACTFKGTNFVMAQLPHVSFKQSKLENARFVGGCQMQHTCFDQAMIHASNLRDCDLSQASFNQADISGSDFGSSLLNNADFSHSIAQHTQFIEAKLRNALFLKADLFEANLMNADLRSGQFKGANLYSVSFLNATIGKTDFSGANLDNTLLQDWRPIFE</sequence>
<keyword evidence="1" id="KW-0175">Coiled coil</keyword>
<feature type="domain" description="DUF2169" evidence="2">
    <location>
        <begin position="32"/>
        <end position="314"/>
    </location>
</feature>
<dbReference type="InterPro" id="IPR018683">
    <property type="entry name" value="DUF2169"/>
</dbReference>
<dbReference type="STRING" id="87626.PTD2_02671"/>
<dbReference type="HOGENOM" id="CLU_007055_0_0_6"/>
<keyword evidence="4" id="KW-1185">Reference proteome</keyword>
<dbReference type="Pfam" id="PF09937">
    <property type="entry name" value="DUF2169"/>
    <property type="match status" value="1"/>
</dbReference>
<dbReference type="eggNOG" id="COG0497">
    <property type="taxonomic scope" value="Bacteria"/>
</dbReference>
<dbReference type="OrthoDB" id="5290767at2"/>
<organism evidence="3 4">
    <name type="scientific">Pseudoalteromonas tunicata D2</name>
    <dbReference type="NCBI Taxonomy" id="87626"/>
    <lineage>
        <taxon>Bacteria</taxon>
        <taxon>Pseudomonadati</taxon>
        <taxon>Pseudomonadota</taxon>
        <taxon>Gammaproteobacteria</taxon>
        <taxon>Alteromonadales</taxon>
        <taxon>Pseudoalteromonadaceae</taxon>
        <taxon>Pseudoalteromonas</taxon>
    </lineage>
</organism>
<dbReference type="SUPFAM" id="SSF141571">
    <property type="entry name" value="Pentapeptide repeat-like"/>
    <property type="match status" value="2"/>
</dbReference>
<dbReference type="eggNOG" id="COG1357">
    <property type="taxonomic scope" value="Bacteria"/>
</dbReference>
<dbReference type="InterPro" id="IPR051082">
    <property type="entry name" value="Pentapeptide-BTB/POZ_domain"/>
</dbReference>
<dbReference type="eggNOG" id="COG5351">
    <property type="taxonomic scope" value="Bacteria"/>
</dbReference>
<reference evidence="3 4" key="1">
    <citation type="submission" date="2006-02" db="EMBL/GenBank/DDBJ databases">
        <authorList>
            <person name="Moran M.A."/>
            <person name="Kjelleberg S."/>
            <person name="Egan S."/>
            <person name="Saunders N."/>
            <person name="Thomas T."/>
            <person name="Ferriera S."/>
            <person name="Johnson J."/>
            <person name="Kravitz S."/>
            <person name="Halpern A."/>
            <person name="Remington K."/>
            <person name="Beeson K."/>
            <person name="Tran B."/>
            <person name="Rogers Y.-H."/>
            <person name="Friedman R."/>
            <person name="Venter J.C."/>
        </authorList>
    </citation>
    <scope>NUCLEOTIDE SEQUENCE [LARGE SCALE GENOMIC DNA]</scope>
    <source>
        <strain evidence="3 4">D2</strain>
    </source>
</reference>
<dbReference type="AlphaFoldDB" id="A4C4F5"/>
<dbReference type="PANTHER" id="PTHR14136">
    <property type="entry name" value="BTB_POZ DOMAIN-CONTAINING PROTEIN KCTD9"/>
    <property type="match status" value="1"/>
</dbReference>
<accession>A4C4F5</accession>
<dbReference type="Gene3D" id="2.160.20.80">
    <property type="entry name" value="E3 ubiquitin-protein ligase SopA"/>
    <property type="match status" value="3"/>
</dbReference>
<evidence type="ECO:0000313" key="4">
    <source>
        <dbReference type="Proteomes" id="UP000006201"/>
    </source>
</evidence>
<dbReference type="EMBL" id="AAOH01000001">
    <property type="protein sequence ID" value="EAR30437.1"/>
    <property type="molecule type" value="Genomic_DNA"/>
</dbReference>
<comment type="caution">
    <text evidence="3">The sequence shown here is derived from an EMBL/GenBank/DDBJ whole genome shotgun (WGS) entry which is preliminary data.</text>
</comment>
<feature type="coiled-coil region" evidence="1">
    <location>
        <begin position="481"/>
        <end position="517"/>
    </location>
</feature>
<dbReference type="RefSeq" id="WP_009836735.1">
    <property type="nucleotide sequence ID" value="NZ_AAOH01000001.1"/>
</dbReference>
<dbReference type="InterPro" id="IPR001646">
    <property type="entry name" value="5peptide_repeat"/>
</dbReference>
<gene>
    <name evidence="3" type="ORF">PTD2_02671</name>
</gene>
<evidence type="ECO:0000313" key="3">
    <source>
        <dbReference type="EMBL" id="EAR30437.1"/>
    </source>
</evidence>